<keyword evidence="1" id="KW-0812">Transmembrane</keyword>
<accession>A0A8S5LW10</accession>
<organism evidence="2">
    <name type="scientific">Myoviridae sp. ctqYq4</name>
    <dbReference type="NCBI Taxonomy" id="2826702"/>
    <lineage>
        <taxon>Viruses</taxon>
        <taxon>Duplodnaviria</taxon>
        <taxon>Heunggongvirae</taxon>
        <taxon>Uroviricota</taxon>
        <taxon>Caudoviricetes</taxon>
    </lineage>
</organism>
<feature type="transmembrane region" description="Helical" evidence="1">
    <location>
        <begin position="6"/>
        <end position="33"/>
    </location>
</feature>
<sequence length="130" mass="14815">MNQIFLVIGATLCYVGGFGIMICLLGVLTELCIEIWDSNFRQICVRFQIAPGDVSYFAQNKKDIEAALEKQRIRWPNTDDASFGWWNCPECNAPNRYASESKPVAYCRCCGQAVDMDYYRRHANDSHADT</sequence>
<protein>
    <submittedName>
        <fullName evidence="2">DNA-directed RNA polymerase</fullName>
    </submittedName>
</protein>
<name>A0A8S5LW10_9CAUD</name>
<keyword evidence="1" id="KW-1133">Transmembrane helix</keyword>
<dbReference type="GO" id="GO:0000428">
    <property type="term" value="C:DNA-directed RNA polymerase complex"/>
    <property type="evidence" value="ECO:0007669"/>
    <property type="project" value="UniProtKB-KW"/>
</dbReference>
<proteinExistence type="predicted"/>
<evidence type="ECO:0000256" key="1">
    <source>
        <dbReference type="SAM" id="Phobius"/>
    </source>
</evidence>
<dbReference type="EMBL" id="BK014752">
    <property type="protein sequence ID" value="DAD74090.1"/>
    <property type="molecule type" value="Genomic_DNA"/>
</dbReference>
<reference evidence="2" key="1">
    <citation type="journal article" date="2021" name="Proc. Natl. Acad. Sci. U.S.A.">
        <title>A Catalog of Tens of Thousands of Viruses from Human Metagenomes Reveals Hidden Associations with Chronic Diseases.</title>
        <authorList>
            <person name="Tisza M.J."/>
            <person name="Buck C.B."/>
        </authorList>
    </citation>
    <scope>NUCLEOTIDE SEQUENCE</scope>
    <source>
        <strain evidence="2">CtqYq4</strain>
    </source>
</reference>
<keyword evidence="2" id="KW-0240">DNA-directed RNA polymerase</keyword>
<keyword evidence="1" id="KW-0472">Membrane</keyword>
<evidence type="ECO:0000313" key="2">
    <source>
        <dbReference type="EMBL" id="DAD74090.1"/>
    </source>
</evidence>
<keyword evidence="2" id="KW-0804">Transcription</keyword>